<dbReference type="EMBL" id="UFQT01000358">
    <property type="protein sequence ID" value="SSX23488.1"/>
    <property type="molecule type" value="Genomic_DNA"/>
</dbReference>
<dbReference type="AlphaFoldDB" id="A0A336LVR7"/>
<dbReference type="VEuPathDB" id="VectorBase:CSON009127"/>
<gene>
    <name evidence="1" type="primary">CSON001413</name>
    <name evidence="2" type="synonym">CSON009127</name>
</gene>
<name>A0A336LVR7_CULSO</name>
<dbReference type="VEuPathDB" id="VectorBase:CSON001413"/>
<sequence>MMRFNEAKMNRKFGTKSSNTVVGSKKSKMVQGIDLIVVDVAFLTYNPSRDIHNPLVKLDSTCNAGLFELKKHREMKRKQKYEMGLDAYKHYKWYNSCLKIECSRTDNATNTKLKILHWHIESGNIEAFKMQGVTYKAVSIIISPTVEYWYCANQGPNALHTFGSRLRGVAGNEPTTQNETCEIWLEPLMDHKMGKKCPGDESCKKNNCLECKKELKSQKKDVKNPKSFIDNKLSKENDENDFGETSSVLKAIDLLNQKKSILRNGIKAVPKVQNSKRNALKPIFEEHN</sequence>
<proteinExistence type="predicted"/>
<reference evidence="1" key="1">
    <citation type="submission" date="2018-07" db="EMBL/GenBank/DDBJ databases">
        <authorList>
            <person name="Quirk P.G."/>
            <person name="Krulwich T.A."/>
        </authorList>
    </citation>
    <scope>NUCLEOTIDE SEQUENCE</scope>
</reference>
<dbReference type="EMBL" id="UFQT01000120">
    <property type="protein sequence ID" value="SSX20417.1"/>
    <property type="molecule type" value="Genomic_DNA"/>
</dbReference>
<organism evidence="1">
    <name type="scientific">Culicoides sonorensis</name>
    <name type="common">Biting midge</name>
    <dbReference type="NCBI Taxonomy" id="179676"/>
    <lineage>
        <taxon>Eukaryota</taxon>
        <taxon>Metazoa</taxon>
        <taxon>Ecdysozoa</taxon>
        <taxon>Arthropoda</taxon>
        <taxon>Hexapoda</taxon>
        <taxon>Insecta</taxon>
        <taxon>Pterygota</taxon>
        <taxon>Neoptera</taxon>
        <taxon>Endopterygota</taxon>
        <taxon>Diptera</taxon>
        <taxon>Nematocera</taxon>
        <taxon>Chironomoidea</taxon>
        <taxon>Ceratopogonidae</taxon>
        <taxon>Ceratopogoninae</taxon>
        <taxon>Culicoides</taxon>
        <taxon>Monoculicoides</taxon>
    </lineage>
</organism>
<accession>A0A336LVR7</accession>
<evidence type="ECO:0000313" key="1">
    <source>
        <dbReference type="EMBL" id="SSX20417.1"/>
    </source>
</evidence>
<evidence type="ECO:0000313" key="2">
    <source>
        <dbReference type="EMBL" id="SSX23488.1"/>
    </source>
</evidence>
<protein>
    <submittedName>
        <fullName evidence="1">CSON001413 protein</fullName>
    </submittedName>
    <submittedName>
        <fullName evidence="2">CSON009127 protein</fullName>
    </submittedName>
</protein>